<evidence type="ECO:0000259" key="2">
    <source>
        <dbReference type="Pfam" id="PF13556"/>
    </source>
</evidence>
<comment type="caution">
    <text evidence="3">The sequence shown here is derived from an EMBL/GenBank/DDBJ whole genome shotgun (WGS) entry which is preliminary data.</text>
</comment>
<sequence length="540" mass="61457">MTLKELLENESVSGLKVMNEKADLDRTVSTIESTETPDVFSYVDANCLILTTAMIYKDNQKLLCDLIVRLNELPCAGLAIKMGRFIDRLDDKVIETADGLGFPLILIPKEETLGKIYHRLLSLLWNNQNKGLLEALNIKRKLYNLVINGATLKRMLGSINSSIGKHVLIADMFGEICGRGGTTKEEEKTAIKIIRELDWEEREAQGSIIKNEEGRQIIVYPIKSISGNTHFLLVFDDEKQMPVSTFVLEEIVLLLEIIFYKNLFGSYNEIQIRDNFLKRMINAEDDGLPPGQIMVEGKRYGLKSSACYTIIIGKYIHFGAYRFNAGQFMQREEKYILGYEYLKKKVLEKYGDNIVFFSDIDHWQYVLLLQGTCEGIERKLSHLAESLEEAVHEKVVFSMGAKICDIGSVPLSYREVKENLDGSKEQELDGYVLEYQSKSALDLLRGISKNQSRSVCGQLLGELAFPKDETLEELRNTLKVFLECQCSIAETSSKLYLHRNTVRYRIKKCESILGKELSDPRYCFELQVGLILSEPTSAHI</sequence>
<dbReference type="InterPro" id="IPR042070">
    <property type="entry name" value="PucR_C-HTH_sf"/>
</dbReference>
<dbReference type="InterPro" id="IPR012914">
    <property type="entry name" value="PucR_dom"/>
</dbReference>
<dbReference type="Gene3D" id="1.10.10.2840">
    <property type="entry name" value="PucR C-terminal helix-turn-helix domain"/>
    <property type="match status" value="1"/>
</dbReference>
<dbReference type="Proteomes" id="UP000824263">
    <property type="component" value="Unassembled WGS sequence"/>
</dbReference>
<reference evidence="3" key="2">
    <citation type="submission" date="2021-04" db="EMBL/GenBank/DDBJ databases">
        <authorList>
            <person name="Gilroy R."/>
        </authorList>
    </citation>
    <scope>NUCLEOTIDE SEQUENCE</scope>
    <source>
        <strain evidence="3">ChiSxjej1B13-11762</strain>
    </source>
</reference>
<feature type="domain" description="Purine catabolism PurC-like" evidence="1">
    <location>
        <begin position="5"/>
        <end position="123"/>
    </location>
</feature>
<protein>
    <submittedName>
        <fullName evidence="3">PucR family transcriptional regulator</fullName>
    </submittedName>
</protein>
<evidence type="ECO:0000259" key="1">
    <source>
        <dbReference type="Pfam" id="PF07905"/>
    </source>
</evidence>
<dbReference type="Pfam" id="PF07905">
    <property type="entry name" value="PucR"/>
    <property type="match status" value="1"/>
</dbReference>
<reference evidence="3" key="1">
    <citation type="journal article" date="2021" name="PeerJ">
        <title>Extensive microbial diversity within the chicken gut microbiome revealed by metagenomics and culture.</title>
        <authorList>
            <person name="Gilroy R."/>
            <person name="Ravi A."/>
            <person name="Getino M."/>
            <person name="Pursley I."/>
            <person name="Horton D.L."/>
            <person name="Alikhan N.F."/>
            <person name="Baker D."/>
            <person name="Gharbi K."/>
            <person name="Hall N."/>
            <person name="Watson M."/>
            <person name="Adriaenssens E.M."/>
            <person name="Foster-Nyarko E."/>
            <person name="Jarju S."/>
            <person name="Secka A."/>
            <person name="Antonio M."/>
            <person name="Oren A."/>
            <person name="Chaudhuri R.R."/>
            <person name="La Ragione R."/>
            <person name="Hildebrand F."/>
            <person name="Pallen M.J."/>
        </authorList>
    </citation>
    <scope>NUCLEOTIDE SEQUENCE</scope>
    <source>
        <strain evidence="3">ChiSxjej1B13-11762</strain>
    </source>
</reference>
<dbReference type="Pfam" id="PF13556">
    <property type="entry name" value="HTH_30"/>
    <property type="match status" value="1"/>
</dbReference>
<accession>A0A9D1UEH9</accession>
<organism evidence="3 4">
    <name type="scientific">Candidatus Dorea gallistercoris</name>
    <dbReference type="NCBI Taxonomy" id="2838542"/>
    <lineage>
        <taxon>Bacteria</taxon>
        <taxon>Bacillati</taxon>
        <taxon>Bacillota</taxon>
        <taxon>Clostridia</taxon>
        <taxon>Lachnospirales</taxon>
        <taxon>Lachnospiraceae</taxon>
        <taxon>Dorea</taxon>
    </lineage>
</organism>
<evidence type="ECO:0000313" key="4">
    <source>
        <dbReference type="Proteomes" id="UP000824263"/>
    </source>
</evidence>
<dbReference type="AlphaFoldDB" id="A0A9D1UEH9"/>
<dbReference type="InterPro" id="IPR025736">
    <property type="entry name" value="PucR_C-HTH_dom"/>
</dbReference>
<dbReference type="InterPro" id="IPR051448">
    <property type="entry name" value="CdaR-like_regulators"/>
</dbReference>
<dbReference type="PANTHER" id="PTHR33744:SF1">
    <property type="entry name" value="DNA-BINDING TRANSCRIPTIONAL ACTIVATOR ADER"/>
    <property type="match status" value="1"/>
</dbReference>
<feature type="domain" description="PucR C-terminal helix-turn-helix" evidence="2">
    <location>
        <begin position="474"/>
        <end position="531"/>
    </location>
</feature>
<name>A0A9D1UEH9_9FIRM</name>
<dbReference type="EMBL" id="DXGF01000081">
    <property type="protein sequence ID" value="HIW83535.1"/>
    <property type="molecule type" value="Genomic_DNA"/>
</dbReference>
<dbReference type="PANTHER" id="PTHR33744">
    <property type="entry name" value="CARBOHYDRATE DIACID REGULATOR"/>
    <property type="match status" value="1"/>
</dbReference>
<evidence type="ECO:0000313" key="3">
    <source>
        <dbReference type="EMBL" id="HIW83535.1"/>
    </source>
</evidence>
<proteinExistence type="predicted"/>
<gene>
    <name evidence="3" type="ORF">H9873_04345</name>
</gene>